<reference evidence="1 2" key="1">
    <citation type="submission" date="2022-12" db="EMBL/GenBank/DDBJ databases">
        <title>Chromosome-scale assembly of the Ensete ventricosum genome.</title>
        <authorList>
            <person name="Dussert Y."/>
            <person name="Stocks J."/>
            <person name="Wendawek A."/>
            <person name="Woldeyes F."/>
            <person name="Nichols R.A."/>
            <person name="Borrell J.S."/>
        </authorList>
    </citation>
    <scope>NUCLEOTIDE SEQUENCE [LARGE SCALE GENOMIC DNA]</scope>
    <source>
        <strain evidence="2">cv. Maze</strain>
        <tissue evidence="1">Seeds</tissue>
    </source>
</reference>
<sequence>MKRGGERMDDELIFGTQRPLPLLTIISRDAASKHQSNHRVGFPVGSRMNLWMLHKASESFIASGNNGASYGFFLASTVFKIIHLPKVSELNEKEAAGGIDRDAVILTLDSKAEAEAIKWRSFHRMDPEVEPNL</sequence>
<gene>
    <name evidence="1" type="ORF">OPV22_032138</name>
</gene>
<protein>
    <submittedName>
        <fullName evidence="1">Uncharacterized protein</fullName>
    </submittedName>
</protein>
<accession>A0AAV8PM87</accession>
<dbReference type="AlphaFoldDB" id="A0AAV8PM87"/>
<dbReference type="Proteomes" id="UP001222027">
    <property type="component" value="Unassembled WGS sequence"/>
</dbReference>
<evidence type="ECO:0000313" key="1">
    <source>
        <dbReference type="EMBL" id="KAJ8459212.1"/>
    </source>
</evidence>
<keyword evidence="2" id="KW-1185">Reference proteome</keyword>
<dbReference type="EMBL" id="JAQQAF010000009">
    <property type="protein sequence ID" value="KAJ8459212.1"/>
    <property type="molecule type" value="Genomic_DNA"/>
</dbReference>
<organism evidence="1 2">
    <name type="scientific">Ensete ventricosum</name>
    <name type="common">Abyssinian banana</name>
    <name type="synonym">Musa ensete</name>
    <dbReference type="NCBI Taxonomy" id="4639"/>
    <lineage>
        <taxon>Eukaryota</taxon>
        <taxon>Viridiplantae</taxon>
        <taxon>Streptophyta</taxon>
        <taxon>Embryophyta</taxon>
        <taxon>Tracheophyta</taxon>
        <taxon>Spermatophyta</taxon>
        <taxon>Magnoliopsida</taxon>
        <taxon>Liliopsida</taxon>
        <taxon>Zingiberales</taxon>
        <taxon>Musaceae</taxon>
        <taxon>Ensete</taxon>
    </lineage>
</organism>
<proteinExistence type="predicted"/>
<name>A0AAV8PM87_ENSVE</name>
<comment type="caution">
    <text evidence="1">The sequence shown here is derived from an EMBL/GenBank/DDBJ whole genome shotgun (WGS) entry which is preliminary data.</text>
</comment>
<evidence type="ECO:0000313" key="2">
    <source>
        <dbReference type="Proteomes" id="UP001222027"/>
    </source>
</evidence>